<dbReference type="SUPFAM" id="SSF56349">
    <property type="entry name" value="DNA breaking-rejoining enzymes"/>
    <property type="match status" value="1"/>
</dbReference>
<evidence type="ECO:0000313" key="4">
    <source>
        <dbReference type="EMBL" id="OCH89663.1"/>
    </source>
</evidence>
<keyword evidence="1" id="KW-0238">DNA-binding</keyword>
<dbReference type="InterPro" id="IPR052925">
    <property type="entry name" value="Phage_Integrase-like_Recomb"/>
</dbReference>
<evidence type="ECO:0000256" key="1">
    <source>
        <dbReference type="ARBA" id="ARBA00023125"/>
    </source>
</evidence>
<keyword evidence="5" id="KW-1185">Reference proteome</keyword>
<feature type="region of interest" description="Disordered" evidence="3">
    <location>
        <begin position="44"/>
        <end position="82"/>
    </location>
</feature>
<feature type="compositionally biased region" description="Basic residues" evidence="3">
    <location>
        <begin position="54"/>
        <end position="72"/>
    </location>
</feature>
<dbReference type="Proteomes" id="UP000250043">
    <property type="component" value="Unassembled WGS sequence"/>
</dbReference>
<feature type="region of interest" description="Disordered" evidence="3">
    <location>
        <begin position="1"/>
        <end position="30"/>
    </location>
</feature>
<evidence type="ECO:0000313" key="5">
    <source>
        <dbReference type="Proteomes" id="UP000250043"/>
    </source>
</evidence>
<dbReference type="SUPFAM" id="SSF47823">
    <property type="entry name" value="lambda integrase-like, N-terminal domain"/>
    <property type="match status" value="1"/>
</dbReference>
<gene>
    <name evidence="4" type="ORF">OBBRIDRAFT_778112</name>
</gene>
<dbReference type="InterPro" id="IPR011010">
    <property type="entry name" value="DNA_brk_join_enz"/>
</dbReference>
<evidence type="ECO:0000256" key="2">
    <source>
        <dbReference type="ARBA" id="ARBA00023172"/>
    </source>
</evidence>
<dbReference type="OrthoDB" id="2794913at2759"/>
<dbReference type="GO" id="GO:0006310">
    <property type="term" value="P:DNA recombination"/>
    <property type="evidence" value="ECO:0007669"/>
    <property type="project" value="UniProtKB-KW"/>
</dbReference>
<dbReference type="Gene3D" id="1.10.150.130">
    <property type="match status" value="1"/>
</dbReference>
<dbReference type="InterPro" id="IPR010998">
    <property type="entry name" value="Integrase_recombinase_N"/>
</dbReference>
<dbReference type="GO" id="GO:0003677">
    <property type="term" value="F:DNA binding"/>
    <property type="evidence" value="ECO:0007669"/>
    <property type="project" value="UniProtKB-KW"/>
</dbReference>
<dbReference type="GO" id="GO:0015074">
    <property type="term" value="P:DNA integration"/>
    <property type="evidence" value="ECO:0007669"/>
    <property type="project" value="InterPro"/>
</dbReference>
<dbReference type="AlphaFoldDB" id="A0A8E2ASP6"/>
<dbReference type="Gene3D" id="1.10.443.10">
    <property type="entry name" value="Intergrase catalytic core"/>
    <property type="match status" value="1"/>
</dbReference>
<organism evidence="4 5">
    <name type="scientific">Obba rivulosa</name>
    <dbReference type="NCBI Taxonomy" id="1052685"/>
    <lineage>
        <taxon>Eukaryota</taxon>
        <taxon>Fungi</taxon>
        <taxon>Dikarya</taxon>
        <taxon>Basidiomycota</taxon>
        <taxon>Agaricomycotina</taxon>
        <taxon>Agaricomycetes</taxon>
        <taxon>Polyporales</taxon>
        <taxon>Gelatoporiaceae</taxon>
        <taxon>Obba</taxon>
    </lineage>
</organism>
<feature type="compositionally biased region" description="Polar residues" evidence="3">
    <location>
        <begin position="7"/>
        <end position="30"/>
    </location>
</feature>
<dbReference type="PANTHER" id="PTHR34605:SF3">
    <property type="entry name" value="P CELL-TYPE AGGLUTINATION PROTEIN MAP4-LIKE-RELATED"/>
    <property type="match status" value="1"/>
</dbReference>
<reference evidence="4 5" key="1">
    <citation type="submission" date="2016-07" db="EMBL/GenBank/DDBJ databases">
        <title>Draft genome of the white-rot fungus Obba rivulosa 3A-2.</title>
        <authorList>
            <consortium name="DOE Joint Genome Institute"/>
            <person name="Miettinen O."/>
            <person name="Riley R."/>
            <person name="Acob R."/>
            <person name="Barry K."/>
            <person name="Cullen D."/>
            <person name="De Vries R."/>
            <person name="Hainaut M."/>
            <person name="Hatakka A."/>
            <person name="Henrissat B."/>
            <person name="Hilden K."/>
            <person name="Kuo R."/>
            <person name="Labutti K."/>
            <person name="Lipzen A."/>
            <person name="Makela M.R."/>
            <person name="Sandor L."/>
            <person name="Spatafora J.W."/>
            <person name="Grigoriev I.V."/>
            <person name="Hibbett D.S."/>
        </authorList>
    </citation>
    <scope>NUCLEOTIDE SEQUENCE [LARGE SCALE GENOMIC DNA]</scope>
    <source>
        <strain evidence="4 5">3A-2</strain>
    </source>
</reference>
<dbReference type="EMBL" id="KV722421">
    <property type="protein sequence ID" value="OCH89663.1"/>
    <property type="molecule type" value="Genomic_DNA"/>
</dbReference>
<evidence type="ECO:0000256" key="3">
    <source>
        <dbReference type="SAM" id="MobiDB-lite"/>
    </source>
</evidence>
<accession>A0A8E2ASP6</accession>
<proteinExistence type="predicted"/>
<dbReference type="InterPro" id="IPR013762">
    <property type="entry name" value="Integrase-like_cat_sf"/>
</dbReference>
<sequence length="497" mass="56100">MWLAHRIQQTSRPAVSTETQPSSYHASQSPRSFNLSWLTTTPHCQTVSSESHAQGKRPSRHRKSAQTQKRARAQQPTLKQTDTRTSYYGARPIGTSRTRFNKALSIRPRPAGKPRPYKANLVPKKSPLRPHCFAQDRLALWKPAAARSVLDQNGRHIPLSDDDLQRILDIMVRAYMPGTLTGFGTGLLIWHVFCDQKGIREEQRAPAPQTLVHSFVATLTGAYSGSAITNYVYGVRAWHILHGIRWDINEDEMATILRAAEREAPPSARRKKRLPYTEEFLTRIREHLDLESPLDAAAWACVTTGFYSLARVGELTTRTLTCFDPNIHVKRCDRRIEADRNGLEQTIFFIPRTKCAPNGEDIYWAVQNGPTDPAAALENHLRVNPAQDDARTPLFAYRHQGAPKLRPLTKHALITRLASAARAADLDPLQGHGIRIGGTLEYLLRGKPFDAVRTIGRWKSDAFLIYLRKHAQIMAPYMQANPTLQAEFVRVTMPPVR</sequence>
<dbReference type="PANTHER" id="PTHR34605">
    <property type="entry name" value="PHAGE_INTEGRASE DOMAIN-CONTAINING PROTEIN"/>
    <property type="match status" value="1"/>
</dbReference>
<name>A0A8E2ASP6_9APHY</name>
<protein>
    <submittedName>
        <fullName evidence="4">DNA breaking-rejoining enzyme</fullName>
    </submittedName>
</protein>
<keyword evidence="2" id="KW-0233">DNA recombination</keyword>